<reference evidence="2 3" key="1">
    <citation type="submission" date="2020-06" db="EMBL/GenBank/DDBJ databases">
        <title>Altererythrobacter lutimaris sp. nov., a marine bacterium isolated from a tidal flat.</title>
        <authorList>
            <person name="Kim D."/>
            <person name="Yoo Y."/>
            <person name="Kim J.-J."/>
        </authorList>
    </citation>
    <scope>NUCLEOTIDE SEQUENCE [LARGE SCALE GENOMIC DNA]</scope>
    <source>
        <strain evidence="2 3">JGD-16</strain>
    </source>
</reference>
<dbReference type="AlphaFoldDB" id="A0A850HC71"/>
<dbReference type="EMBL" id="JABWTA010000001">
    <property type="protein sequence ID" value="NVE95359.1"/>
    <property type="molecule type" value="Genomic_DNA"/>
</dbReference>
<dbReference type="PROSITE" id="PS01124">
    <property type="entry name" value="HTH_ARAC_FAMILY_2"/>
    <property type="match status" value="1"/>
</dbReference>
<name>A0A850HC71_9SPHN</name>
<keyword evidence="3" id="KW-1185">Reference proteome</keyword>
<dbReference type="Gene3D" id="1.10.10.60">
    <property type="entry name" value="Homeodomain-like"/>
    <property type="match status" value="1"/>
</dbReference>
<dbReference type="Proteomes" id="UP000546031">
    <property type="component" value="Unassembled WGS sequence"/>
</dbReference>
<evidence type="ECO:0000313" key="3">
    <source>
        <dbReference type="Proteomes" id="UP000546031"/>
    </source>
</evidence>
<gene>
    <name evidence="2" type="ORF">HUO12_10655</name>
</gene>
<dbReference type="RefSeq" id="WP_176273589.1">
    <property type="nucleotide sequence ID" value="NZ_JABWTA010000001.1"/>
</dbReference>
<organism evidence="2 3">
    <name type="scientific">Altererythrobacter lutimaris</name>
    <dbReference type="NCBI Taxonomy" id="2743979"/>
    <lineage>
        <taxon>Bacteria</taxon>
        <taxon>Pseudomonadati</taxon>
        <taxon>Pseudomonadota</taxon>
        <taxon>Alphaproteobacteria</taxon>
        <taxon>Sphingomonadales</taxon>
        <taxon>Erythrobacteraceae</taxon>
        <taxon>Altererythrobacter</taxon>
    </lineage>
</organism>
<sequence>MSDSLSESALDAAVDASELDLTPPSAFQLDYIAPPLDLSDYVTTFYHFRCDEAVIRDIQPAAIGHLTFFMRGKGEMHFADGRRDPSNLVNLLTPFSRAAPFEVEGPFHSIGAALSPLGWSALTGLHAGEHGNRLYPAGLWLGEEITELGVKVCAAYNSGAMGGQDCVDALSEFIRATLRPVNSRHRELIRQVNRWVGEAIDPDVGTLMERVAYSERQTQRLTEQYFGLPPRALARKYRALRAATLLSLPMLSDEMEAQIGEAFYDQPHMIREIRVFAGRTPARLSDEENPFLAEMLDTKNLREIGMPDGEG</sequence>
<accession>A0A850HC71</accession>
<dbReference type="GO" id="GO:0043565">
    <property type="term" value="F:sequence-specific DNA binding"/>
    <property type="evidence" value="ECO:0007669"/>
    <property type="project" value="InterPro"/>
</dbReference>
<feature type="domain" description="HTH araC/xylS-type" evidence="1">
    <location>
        <begin position="186"/>
        <end position="287"/>
    </location>
</feature>
<dbReference type="GO" id="GO:0003700">
    <property type="term" value="F:DNA-binding transcription factor activity"/>
    <property type="evidence" value="ECO:0007669"/>
    <property type="project" value="InterPro"/>
</dbReference>
<comment type="caution">
    <text evidence="2">The sequence shown here is derived from an EMBL/GenBank/DDBJ whole genome shotgun (WGS) entry which is preliminary data.</text>
</comment>
<protein>
    <submittedName>
        <fullName evidence="2">AraC family transcriptional regulator</fullName>
    </submittedName>
</protein>
<evidence type="ECO:0000313" key="2">
    <source>
        <dbReference type="EMBL" id="NVE95359.1"/>
    </source>
</evidence>
<dbReference type="SMART" id="SM00342">
    <property type="entry name" value="HTH_ARAC"/>
    <property type="match status" value="1"/>
</dbReference>
<dbReference type="InterPro" id="IPR018060">
    <property type="entry name" value="HTH_AraC"/>
</dbReference>
<proteinExistence type="predicted"/>
<evidence type="ECO:0000259" key="1">
    <source>
        <dbReference type="PROSITE" id="PS01124"/>
    </source>
</evidence>